<feature type="transmembrane region" description="Helical" evidence="6">
    <location>
        <begin position="370"/>
        <end position="388"/>
    </location>
</feature>
<dbReference type="GO" id="GO:0005886">
    <property type="term" value="C:plasma membrane"/>
    <property type="evidence" value="ECO:0007669"/>
    <property type="project" value="UniProtKB-SubCell"/>
</dbReference>
<organism evidence="7 8">
    <name type="scientific">Flavobacterium luteum</name>
    <dbReference type="NCBI Taxonomy" id="2026654"/>
    <lineage>
        <taxon>Bacteria</taxon>
        <taxon>Pseudomonadati</taxon>
        <taxon>Bacteroidota</taxon>
        <taxon>Flavobacteriia</taxon>
        <taxon>Flavobacteriales</taxon>
        <taxon>Flavobacteriaceae</taxon>
        <taxon>Flavobacterium</taxon>
    </lineage>
</organism>
<dbReference type="EMBL" id="WAEM01000002">
    <property type="protein sequence ID" value="KAB1157058.1"/>
    <property type="molecule type" value="Genomic_DNA"/>
</dbReference>
<dbReference type="PANTHER" id="PTHR30250:SF11">
    <property type="entry name" value="O-ANTIGEN TRANSPORTER-RELATED"/>
    <property type="match status" value="1"/>
</dbReference>
<keyword evidence="8" id="KW-1185">Reference proteome</keyword>
<proteinExistence type="predicted"/>
<feature type="transmembrane region" description="Helical" evidence="6">
    <location>
        <begin position="21"/>
        <end position="39"/>
    </location>
</feature>
<gene>
    <name evidence="7" type="ORF">F6464_06860</name>
</gene>
<dbReference type="OrthoDB" id="9815702at2"/>
<dbReference type="InterPro" id="IPR050833">
    <property type="entry name" value="Poly_Biosynth_Transport"/>
</dbReference>
<evidence type="ECO:0000256" key="3">
    <source>
        <dbReference type="ARBA" id="ARBA00022692"/>
    </source>
</evidence>
<reference evidence="7 8" key="1">
    <citation type="submission" date="2019-09" db="EMBL/GenBank/DDBJ databases">
        <title>Flavobacterium sp. nov., isolated from glacier ice.</title>
        <authorList>
            <person name="Liu Q."/>
        </authorList>
    </citation>
    <scope>NUCLEOTIDE SEQUENCE [LARGE SCALE GENOMIC DNA]</scope>
    <source>
        <strain evidence="7 8">NBRC 112527</strain>
    </source>
</reference>
<evidence type="ECO:0000256" key="5">
    <source>
        <dbReference type="ARBA" id="ARBA00023136"/>
    </source>
</evidence>
<accession>A0A7J5AI27</accession>
<feature type="transmembrane region" description="Helical" evidence="6">
    <location>
        <begin position="182"/>
        <end position="206"/>
    </location>
</feature>
<evidence type="ECO:0000256" key="4">
    <source>
        <dbReference type="ARBA" id="ARBA00022989"/>
    </source>
</evidence>
<feature type="transmembrane region" description="Helical" evidence="6">
    <location>
        <begin position="51"/>
        <end position="73"/>
    </location>
</feature>
<protein>
    <submittedName>
        <fullName evidence="7">Oligosaccharide flippase family protein</fullName>
    </submittedName>
</protein>
<dbReference type="Pfam" id="PF01943">
    <property type="entry name" value="Polysacc_synt"/>
    <property type="match status" value="1"/>
</dbReference>
<dbReference type="Proteomes" id="UP000490922">
    <property type="component" value="Unassembled WGS sequence"/>
</dbReference>
<keyword evidence="3 6" id="KW-0812">Transmembrane</keyword>
<dbReference type="RefSeq" id="WP_151107052.1">
    <property type="nucleotide sequence ID" value="NZ_WAEM01000002.1"/>
</dbReference>
<feature type="transmembrane region" description="Helical" evidence="6">
    <location>
        <begin position="94"/>
        <end position="120"/>
    </location>
</feature>
<evidence type="ECO:0000313" key="8">
    <source>
        <dbReference type="Proteomes" id="UP000490922"/>
    </source>
</evidence>
<name>A0A7J5AI27_9FLAO</name>
<dbReference type="InterPro" id="IPR002797">
    <property type="entry name" value="Polysacc_synth"/>
</dbReference>
<comment type="subcellular location">
    <subcellularLocation>
        <location evidence="1">Cell membrane</location>
        <topology evidence="1">Multi-pass membrane protein</topology>
    </subcellularLocation>
</comment>
<evidence type="ECO:0000313" key="7">
    <source>
        <dbReference type="EMBL" id="KAB1157058.1"/>
    </source>
</evidence>
<feature type="transmembrane region" description="Helical" evidence="6">
    <location>
        <begin position="394"/>
        <end position="418"/>
    </location>
</feature>
<dbReference type="PANTHER" id="PTHR30250">
    <property type="entry name" value="PST FAMILY PREDICTED COLANIC ACID TRANSPORTER"/>
    <property type="match status" value="1"/>
</dbReference>
<evidence type="ECO:0000256" key="6">
    <source>
        <dbReference type="SAM" id="Phobius"/>
    </source>
</evidence>
<keyword evidence="4 6" id="KW-1133">Transmembrane helix</keyword>
<dbReference type="AlphaFoldDB" id="A0A7J5AI27"/>
<feature type="transmembrane region" description="Helical" evidence="6">
    <location>
        <begin position="227"/>
        <end position="251"/>
    </location>
</feature>
<feature type="transmembrane region" description="Helical" evidence="6">
    <location>
        <begin position="341"/>
        <end position="363"/>
    </location>
</feature>
<feature type="transmembrane region" description="Helical" evidence="6">
    <location>
        <begin position="303"/>
        <end position="329"/>
    </location>
</feature>
<keyword evidence="5 6" id="KW-0472">Membrane</keyword>
<feature type="transmembrane region" description="Helical" evidence="6">
    <location>
        <begin position="158"/>
        <end position="176"/>
    </location>
</feature>
<evidence type="ECO:0000256" key="1">
    <source>
        <dbReference type="ARBA" id="ARBA00004651"/>
    </source>
</evidence>
<feature type="transmembrane region" description="Helical" evidence="6">
    <location>
        <begin position="126"/>
        <end position="146"/>
    </location>
</feature>
<sequence length="428" mass="49563">MFKARLKITSLLVSNIEHINSSLFLFFINSFNFVFPLLLSPIIIQRCGLEGFGLVILFQSIVVLISSITDYGFNINATREITINKSDLIFINRHFFIINYTKVFLLAIAIFLCGFIYFVFPKASDYSFLYWTSITILLGRAFNPMWVLRALHKMHYVFYFYVFFKIATILVLYLFLQDKGNLFLVNLTIGLSDFFTYLFACLILIYKMNWRHYLPNYKAIVKEISEGFGIFIQVLSINANSYLNPMILGYFVDEYSLGIYCVVEKIILAVKFCGSFVIQSVFPKSCEIAIESSTNYRAFAQKLFIFLVISMFTAAVILNVFSDIIVSYFVKSNIEQCQKLLIYNSWIPFIVALNMVPYLTFLVYGKHKSVTPIIILAVFINVFINVILSKSYGIYGISTGIYITELFISISLWAILIFKYPKYNFLRQ</sequence>
<evidence type="ECO:0000256" key="2">
    <source>
        <dbReference type="ARBA" id="ARBA00022475"/>
    </source>
</evidence>
<keyword evidence="2" id="KW-1003">Cell membrane</keyword>
<comment type="caution">
    <text evidence="7">The sequence shown here is derived from an EMBL/GenBank/DDBJ whole genome shotgun (WGS) entry which is preliminary data.</text>
</comment>